<dbReference type="InterPro" id="IPR013325">
    <property type="entry name" value="RNA_pol_sigma_r2"/>
</dbReference>
<gene>
    <name evidence="4" type="ORF">GJB61_09485</name>
</gene>
<name>A0A7X2H5Q1_9BACL</name>
<feature type="domain" description="RNA polymerase sigma-70 region 2" evidence="2">
    <location>
        <begin position="9"/>
        <end position="71"/>
    </location>
</feature>
<dbReference type="SUPFAM" id="SSF88946">
    <property type="entry name" value="Sigma2 domain of RNA polymerase sigma factors"/>
    <property type="match status" value="1"/>
</dbReference>
<dbReference type="AlphaFoldDB" id="A0A7X2H5Q1"/>
<dbReference type="PANTHER" id="PTHR30173">
    <property type="entry name" value="SIGMA 19 FACTOR"/>
    <property type="match status" value="1"/>
</dbReference>
<dbReference type="SUPFAM" id="SSF88659">
    <property type="entry name" value="Sigma3 and sigma4 domains of RNA polymerase sigma factors"/>
    <property type="match status" value="1"/>
</dbReference>
<comment type="subunit">
    <text evidence="1">Interacts transiently with the RNA polymerase catalytic core formed by RpoA, RpoB, RpoC and RpoZ (2 alpha, 1 beta, 1 beta' and 1 omega subunit) to form the RNA polymerase holoenzyme that can initiate transcription.</text>
</comment>
<keyword evidence="5" id="KW-1185">Reference proteome</keyword>
<evidence type="ECO:0000256" key="1">
    <source>
        <dbReference type="ARBA" id="ARBA00011344"/>
    </source>
</evidence>
<sequence>MEQHNMEELYLSYQKYAFSIAYRMLGVVADAEDVVQDCFAELQRRDRTEILNIKAYLAKGITNRCLNMLHSAHNQRETYIGEWLPEPVTDTFEGPEAIVERNETLSYAFLVLLEQFTPTERAVFVLREVFQYEYEAIAEMVDKSEANCRKIFSRAKRNLQPVSTSDRRSSINEPARKTLLKRFTAAFAAYDVNRVLELLADHPVLIADGGGGEVHTILRPMVGRKGVVALLTSRRVLDKLRNWESSFALINGESNIVFTHQGKVTGVLCLNLDGEHIQDLYLIMDPDKLSHIVI</sequence>
<dbReference type="InterPro" id="IPR013324">
    <property type="entry name" value="RNA_pol_sigma_r3/r4-like"/>
</dbReference>
<evidence type="ECO:0000259" key="3">
    <source>
        <dbReference type="Pfam" id="PF08281"/>
    </source>
</evidence>
<dbReference type="SUPFAM" id="SSF54427">
    <property type="entry name" value="NTF2-like"/>
    <property type="match status" value="1"/>
</dbReference>
<dbReference type="Proteomes" id="UP000463051">
    <property type="component" value="Unassembled WGS sequence"/>
</dbReference>
<dbReference type="Gene3D" id="1.10.1740.10">
    <property type="match status" value="1"/>
</dbReference>
<dbReference type="InterPro" id="IPR007627">
    <property type="entry name" value="RNA_pol_sigma70_r2"/>
</dbReference>
<dbReference type="GO" id="GO:0003677">
    <property type="term" value="F:DNA binding"/>
    <property type="evidence" value="ECO:0007669"/>
    <property type="project" value="InterPro"/>
</dbReference>
<dbReference type="EMBL" id="WJXB01000003">
    <property type="protein sequence ID" value="MRN53223.1"/>
    <property type="molecule type" value="Genomic_DNA"/>
</dbReference>
<dbReference type="PANTHER" id="PTHR30173:SF36">
    <property type="entry name" value="ECF RNA POLYMERASE SIGMA FACTOR SIGJ"/>
    <property type="match status" value="1"/>
</dbReference>
<dbReference type="InterPro" id="IPR036388">
    <property type="entry name" value="WH-like_DNA-bd_sf"/>
</dbReference>
<organism evidence="4 5">
    <name type="scientific">Paenibacillus monticola</name>
    <dbReference type="NCBI Taxonomy" id="2666075"/>
    <lineage>
        <taxon>Bacteria</taxon>
        <taxon>Bacillati</taxon>
        <taxon>Bacillota</taxon>
        <taxon>Bacilli</taxon>
        <taxon>Bacillales</taxon>
        <taxon>Paenibacillaceae</taxon>
        <taxon>Paenibacillus</taxon>
    </lineage>
</organism>
<dbReference type="RefSeq" id="WP_154118273.1">
    <property type="nucleotide sequence ID" value="NZ_WJXB01000003.1"/>
</dbReference>
<dbReference type="Gene3D" id="1.10.10.10">
    <property type="entry name" value="Winged helix-like DNA-binding domain superfamily/Winged helix DNA-binding domain"/>
    <property type="match status" value="1"/>
</dbReference>
<dbReference type="InterPro" id="IPR032710">
    <property type="entry name" value="NTF2-like_dom_sf"/>
</dbReference>
<dbReference type="NCBIfam" id="TIGR02937">
    <property type="entry name" value="sigma70-ECF"/>
    <property type="match status" value="1"/>
</dbReference>
<dbReference type="Pfam" id="PF04542">
    <property type="entry name" value="Sigma70_r2"/>
    <property type="match status" value="1"/>
</dbReference>
<accession>A0A7X2H5Q1</accession>
<dbReference type="Pfam" id="PF08281">
    <property type="entry name" value="Sigma70_r4_2"/>
    <property type="match status" value="1"/>
</dbReference>
<dbReference type="InterPro" id="IPR014284">
    <property type="entry name" value="RNA_pol_sigma-70_dom"/>
</dbReference>
<evidence type="ECO:0000313" key="4">
    <source>
        <dbReference type="EMBL" id="MRN53223.1"/>
    </source>
</evidence>
<dbReference type="NCBIfam" id="NF007214">
    <property type="entry name" value="PRK09636.1"/>
    <property type="match status" value="1"/>
</dbReference>
<evidence type="ECO:0000313" key="5">
    <source>
        <dbReference type="Proteomes" id="UP000463051"/>
    </source>
</evidence>
<comment type="caution">
    <text evidence="4">The sequence shown here is derived from an EMBL/GenBank/DDBJ whole genome shotgun (WGS) entry which is preliminary data.</text>
</comment>
<dbReference type="InterPro" id="IPR052704">
    <property type="entry name" value="ECF_Sigma-70_Domain"/>
</dbReference>
<reference evidence="4 5" key="1">
    <citation type="submission" date="2019-11" db="EMBL/GenBank/DDBJ databases">
        <title>Paenibacillus monticola sp. nov., a novel PGPR strain isolated from mountain sample in China.</title>
        <authorList>
            <person name="Zhao Q."/>
            <person name="Li H.-P."/>
            <person name="Zhang J.-L."/>
        </authorList>
    </citation>
    <scope>NUCLEOTIDE SEQUENCE [LARGE SCALE GENOMIC DNA]</scope>
    <source>
        <strain evidence="4 5">LC-T2</strain>
    </source>
</reference>
<evidence type="ECO:0000259" key="2">
    <source>
        <dbReference type="Pfam" id="PF04542"/>
    </source>
</evidence>
<proteinExistence type="predicted"/>
<dbReference type="GO" id="GO:0016987">
    <property type="term" value="F:sigma factor activity"/>
    <property type="evidence" value="ECO:0007669"/>
    <property type="project" value="InterPro"/>
</dbReference>
<dbReference type="InterPro" id="IPR013249">
    <property type="entry name" value="RNA_pol_sigma70_r4_t2"/>
</dbReference>
<feature type="domain" description="RNA polymerase sigma factor 70 region 4 type 2" evidence="3">
    <location>
        <begin position="109"/>
        <end position="159"/>
    </location>
</feature>
<dbReference type="GO" id="GO:0006352">
    <property type="term" value="P:DNA-templated transcription initiation"/>
    <property type="evidence" value="ECO:0007669"/>
    <property type="project" value="InterPro"/>
</dbReference>
<protein>
    <submittedName>
        <fullName evidence="4">Sigma-70 family RNA polymerase sigma factor</fullName>
    </submittedName>
</protein>